<keyword evidence="5" id="KW-0863">Zinc-finger</keyword>
<feature type="region of interest" description="Disordered" evidence="6">
    <location>
        <begin position="277"/>
        <end position="301"/>
    </location>
</feature>
<gene>
    <name evidence="9" type="ORF">BSL78_21852</name>
</gene>
<dbReference type="InterPro" id="IPR043128">
    <property type="entry name" value="Rev_trsase/Diguanyl_cyclase"/>
</dbReference>
<evidence type="ECO:0008006" key="11">
    <source>
        <dbReference type="Google" id="ProtNLM"/>
    </source>
</evidence>
<dbReference type="SUPFAM" id="SSF56672">
    <property type="entry name" value="DNA/RNA polymerases"/>
    <property type="match status" value="1"/>
</dbReference>
<organism evidence="9 10">
    <name type="scientific">Stichopus japonicus</name>
    <name type="common">Sea cucumber</name>
    <dbReference type="NCBI Taxonomy" id="307972"/>
    <lineage>
        <taxon>Eukaryota</taxon>
        <taxon>Metazoa</taxon>
        <taxon>Echinodermata</taxon>
        <taxon>Eleutherozoa</taxon>
        <taxon>Echinozoa</taxon>
        <taxon>Holothuroidea</taxon>
        <taxon>Aspidochirotacea</taxon>
        <taxon>Aspidochirotida</taxon>
        <taxon>Stichopodidae</taxon>
        <taxon>Apostichopus</taxon>
    </lineage>
</organism>
<keyword evidence="10" id="KW-1185">Reference proteome</keyword>
<keyword evidence="5" id="KW-0479">Metal-binding</keyword>
<keyword evidence="3" id="KW-0540">Nuclease</keyword>
<reference evidence="9 10" key="1">
    <citation type="journal article" date="2017" name="PLoS Biol.">
        <title>The sea cucumber genome provides insights into morphological evolution and visceral regeneration.</title>
        <authorList>
            <person name="Zhang X."/>
            <person name="Sun L."/>
            <person name="Yuan J."/>
            <person name="Sun Y."/>
            <person name="Gao Y."/>
            <person name="Zhang L."/>
            <person name="Li S."/>
            <person name="Dai H."/>
            <person name="Hamel J.F."/>
            <person name="Liu C."/>
            <person name="Yu Y."/>
            <person name="Liu S."/>
            <person name="Lin W."/>
            <person name="Guo K."/>
            <person name="Jin S."/>
            <person name="Xu P."/>
            <person name="Storey K.B."/>
            <person name="Huan P."/>
            <person name="Zhang T."/>
            <person name="Zhou Y."/>
            <person name="Zhang J."/>
            <person name="Lin C."/>
            <person name="Li X."/>
            <person name="Xing L."/>
            <person name="Huo D."/>
            <person name="Sun M."/>
            <person name="Wang L."/>
            <person name="Mercier A."/>
            <person name="Li F."/>
            <person name="Yang H."/>
            <person name="Xiang J."/>
        </authorList>
    </citation>
    <scope>NUCLEOTIDE SEQUENCE [LARGE SCALE GENOMIC DNA]</scope>
    <source>
        <strain evidence="9">Shaxun</strain>
        <tissue evidence="9">Muscle</tissue>
    </source>
</reference>
<dbReference type="OrthoDB" id="427960at2759"/>
<evidence type="ECO:0000313" key="9">
    <source>
        <dbReference type="EMBL" id="PIK41290.1"/>
    </source>
</evidence>
<dbReference type="Pfam" id="PF00078">
    <property type="entry name" value="RVT_1"/>
    <property type="match status" value="1"/>
</dbReference>
<feature type="domain" description="CCHC-type" evidence="7">
    <location>
        <begin position="250"/>
        <end position="265"/>
    </location>
</feature>
<dbReference type="AlphaFoldDB" id="A0A2G8JZX1"/>
<dbReference type="PROSITE" id="PS50158">
    <property type="entry name" value="ZF_CCHC"/>
    <property type="match status" value="1"/>
</dbReference>
<dbReference type="Gene3D" id="2.40.70.10">
    <property type="entry name" value="Acid Proteases"/>
    <property type="match status" value="1"/>
</dbReference>
<proteinExistence type="predicted"/>
<comment type="caution">
    <text evidence="9">The sequence shown here is derived from an EMBL/GenBank/DDBJ whole genome shotgun (WGS) entry which is preliminary data.</text>
</comment>
<sequence>MASNLRPDSFHGKQSEDPYLWLNKFKSWTLLSQLPREQIAEAMNMLLVGSANIWLNSLSPLTKQDPDLLYASFESHFSSIYPKWLQEYQLWDRKMEHGESLDSFILDVERRCSRLKKVDKERTAALVRGLTPPLRMFVIQRNPKTWEDAVSAARLATEAHSINNATVSAATTRHADQYDEKTDNLAQQLYEQRKEIQDLTTKVSAMSTQLSTQQISPLDKVTCQICSREGHTALQCYSVQSILDRNKPTCWECGKVGHIARFCRNVGLGSYRGRRLDRGTRRGRGRPMYLNEQDPTLQGGAQGADVSVANAEIMKLPQFAGTKLFHSDIKFIQTASKQRVPIIGTIYVDARIQNKDVPIKFYLTQGLHTDFIIGIDFLKAHGISVQFNDKGMLLNTDNIGHTHNVLLAKRVDFPAWSERIVVARIQGNAIPNGVVGFTHCDLVNDMLVAKVLTKVQKGEVFCRVLNKTDKLISLGEGTQVAKFECLTHNHVLSSLEVNSTNENGSCAPNWDSGPAVLGSHPPSFVQANSPSGTIKIDDAGLLESQQQSLAQLLDNYSDIFVGPDGKLGMYDAVQHEIHVDVNQRPIRQRAYRLNPKQKDVLETHINDMLDQDIIEESTSPWGAPCLLVSKKNNTDYRFVVDYRRLNACTELEAHPLPTTEESLDSIGVQNPKYFTCLDLQSGFHQILLDPNSRPYTAFRCHLGLFQYKRLPMGLKNSPVTFQRVMETVLRGLTWKSCLVYMDDI</sequence>
<dbReference type="GO" id="GO:0004519">
    <property type="term" value="F:endonuclease activity"/>
    <property type="evidence" value="ECO:0007669"/>
    <property type="project" value="UniProtKB-KW"/>
</dbReference>
<dbReference type="CDD" id="cd01647">
    <property type="entry name" value="RT_LTR"/>
    <property type="match status" value="1"/>
</dbReference>
<dbReference type="InterPro" id="IPR043502">
    <property type="entry name" value="DNA/RNA_pol_sf"/>
</dbReference>
<name>A0A2G8JZX1_STIJA</name>
<dbReference type="InterPro" id="IPR021109">
    <property type="entry name" value="Peptidase_aspartic_dom_sf"/>
</dbReference>
<evidence type="ECO:0000256" key="5">
    <source>
        <dbReference type="PROSITE-ProRule" id="PRU00047"/>
    </source>
</evidence>
<evidence type="ECO:0000259" key="8">
    <source>
        <dbReference type="PROSITE" id="PS50878"/>
    </source>
</evidence>
<dbReference type="SMART" id="SM00343">
    <property type="entry name" value="ZnF_C2HC"/>
    <property type="match status" value="2"/>
</dbReference>
<feature type="domain" description="Reverse transcriptase" evidence="8">
    <location>
        <begin position="609"/>
        <end position="744"/>
    </location>
</feature>
<dbReference type="GO" id="GO:0003676">
    <property type="term" value="F:nucleic acid binding"/>
    <property type="evidence" value="ECO:0007669"/>
    <property type="project" value="InterPro"/>
</dbReference>
<dbReference type="InterPro" id="IPR001878">
    <property type="entry name" value="Znf_CCHC"/>
</dbReference>
<dbReference type="Gene3D" id="4.10.60.10">
    <property type="entry name" value="Zinc finger, CCHC-type"/>
    <property type="match status" value="1"/>
</dbReference>
<accession>A0A2G8JZX1</accession>
<evidence type="ECO:0000256" key="6">
    <source>
        <dbReference type="SAM" id="MobiDB-lite"/>
    </source>
</evidence>
<dbReference type="EMBL" id="MRZV01001032">
    <property type="protein sequence ID" value="PIK41290.1"/>
    <property type="molecule type" value="Genomic_DNA"/>
</dbReference>
<dbReference type="GO" id="GO:0008270">
    <property type="term" value="F:zinc ion binding"/>
    <property type="evidence" value="ECO:0007669"/>
    <property type="project" value="UniProtKB-KW"/>
</dbReference>
<dbReference type="SUPFAM" id="SSF57756">
    <property type="entry name" value="Retrovirus zinc finger-like domains"/>
    <property type="match status" value="1"/>
</dbReference>
<dbReference type="InterPro" id="IPR000477">
    <property type="entry name" value="RT_dom"/>
</dbReference>
<keyword evidence="5" id="KW-0862">Zinc</keyword>
<dbReference type="InterPro" id="IPR036875">
    <property type="entry name" value="Znf_CCHC_sf"/>
</dbReference>
<dbReference type="GO" id="GO:0016779">
    <property type="term" value="F:nucleotidyltransferase activity"/>
    <property type="evidence" value="ECO:0007669"/>
    <property type="project" value="UniProtKB-KW"/>
</dbReference>
<evidence type="ECO:0000259" key="7">
    <source>
        <dbReference type="PROSITE" id="PS50158"/>
    </source>
</evidence>
<keyword evidence="1" id="KW-0808">Transferase</keyword>
<dbReference type="Gene3D" id="3.10.10.10">
    <property type="entry name" value="HIV Type 1 Reverse Transcriptase, subunit A, domain 1"/>
    <property type="match status" value="1"/>
</dbReference>
<dbReference type="PANTHER" id="PTHR37984:SF5">
    <property type="entry name" value="PROTEIN NYNRIN-LIKE"/>
    <property type="match status" value="1"/>
</dbReference>
<evidence type="ECO:0000256" key="4">
    <source>
        <dbReference type="ARBA" id="ARBA00022759"/>
    </source>
</evidence>
<keyword evidence="2" id="KW-0548">Nucleotidyltransferase</keyword>
<evidence type="ECO:0000313" key="10">
    <source>
        <dbReference type="Proteomes" id="UP000230750"/>
    </source>
</evidence>
<dbReference type="CDD" id="cd00303">
    <property type="entry name" value="retropepsin_like"/>
    <property type="match status" value="1"/>
</dbReference>
<dbReference type="PROSITE" id="PS50878">
    <property type="entry name" value="RT_POL"/>
    <property type="match status" value="1"/>
</dbReference>
<dbReference type="Gene3D" id="3.30.70.270">
    <property type="match status" value="1"/>
</dbReference>
<evidence type="ECO:0000256" key="3">
    <source>
        <dbReference type="ARBA" id="ARBA00022722"/>
    </source>
</evidence>
<dbReference type="InterPro" id="IPR050951">
    <property type="entry name" value="Retrovirus_Pol_polyprotein"/>
</dbReference>
<keyword evidence="4" id="KW-0378">Hydrolase</keyword>
<dbReference type="Proteomes" id="UP000230750">
    <property type="component" value="Unassembled WGS sequence"/>
</dbReference>
<evidence type="ECO:0000256" key="2">
    <source>
        <dbReference type="ARBA" id="ARBA00022695"/>
    </source>
</evidence>
<keyword evidence="4" id="KW-0255">Endonuclease</keyword>
<dbReference type="Pfam" id="PF00098">
    <property type="entry name" value="zf-CCHC"/>
    <property type="match status" value="1"/>
</dbReference>
<protein>
    <recommendedName>
        <fullName evidence="11">CCHC-type domain-containing protein</fullName>
    </recommendedName>
</protein>
<evidence type="ECO:0000256" key="1">
    <source>
        <dbReference type="ARBA" id="ARBA00022679"/>
    </source>
</evidence>
<dbReference type="PANTHER" id="PTHR37984">
    <property type="entry name" value="PROTEIN CBG26694"/>
    <property type="match status" value="1"/>
</dbReference>